<reference evidence="2" key="1">
    <citation type="journal article" date="2022" name="Mol. Ecol. Resour.">
        <title>The genomes of chicory, endive, great burdock and yacon provide insights into Asteraceae palaeo-polyploidization history and plant inulin production.</title>
        <authorList>
            <person name="Fan W."/>
            <person name="Wang S."/>
            <person name="Wang H."/>
            <person name="Wang A."/>
            <person name="Jiang F."/>
            <person name="Liu H."/>
            <person name="Zhao H."/>
            <person name="Xu D."/>
            <person name="Zhang Y."/>
        </authorList>
    </citation>
    <scope>NUCLEOTIDE SEQUENCE [LARGE SCALE GENOMIC DNA]</scope>
    <source>
        <strain evidence="2">cv. Yunnan</strain>
    </source>
</reference>
<dbReference type="Proteomes" id="UP001056120">
    <property type="component" value="Linkage Group LG08"/>
</dbReference>
<keyword evidence="2" id="KW-1185">Reference proteome</keyword>
<sequence>MSYGVNLERPHSLKQTEEVVLVQLNSSVSRCFDFQPLNLSITKKLRFDHHPLSRLASGTNSEVASLVTVMILCIQGAESLASWQANLLFEPIQFEGLDVIVRRGKYEEAKGIYDQMLPEIHAHFQLHGDHAKCRFTGHSLGGSL</sequence>
<protein>
    <submittedName>
        <fullName evidence="1">Uncharacterized protein</fullName>
    </submittedName>
</protein>
<evidence type="ECO:0000313" key="2">
    <source>
        <dbReference type="Proteomes" id="UP001056120"/>
    </source>
</evidence>
<dbReference type="EMBL" id="CM042025">
    <property type="protein sequence ID" value="KAI3809546.1"/>
    <property type="molecule type" value="Genomic_DNA"/>
</dbReference>
<comment type="caution">
    <text evidence="1">The sequence shown here is derived from an EMBL/GenBank/DDBJ whole genome shotgun (WGS) entry which is preliminary data.</text>
</comment>
<name>A0ACB9IPX4_9ASTR</name>
<reference evidence="1 2" key="2">
    <citation type="journal article" date="2022" name="Mol. Ecol. Resour.">
        <title>The genomes of chicory, endive, great burdock and yacon provide insights into Asteraceae paleo-polyploidization history and plant inulin production.</title>
        <authorList>
            <person name="Fan W."/>
            <person name="Wang S."/>
            <person name="Wang H."/>
            <person name="Wang A."/>
            <person name="Jiang F."/>
            <person name="Liu H."/>
            <person name="Zhao H."/>
            <person name="Xu D."/>
            <person name="Zhang Y."/>
        </authorList>
    </citation>
    <scope>NUCLEOTIDE SEQUENCE [LARGE SCALE GENOMIC DNA]</scope>
    <source>
        <strain evidence="2">cv. Yunnan</strain>
        <tissue evidence="1">Leaves</tissue>
    </source>
</reference>
<proteinExistence type="predicted"/>
<accession>A0ACB9IPX4</accession>
<organism evidence="1 2">
    <name type="scientific">Smallanthus sonchifolius</name>
    <dbReference type="NCBI Taxonomy" id="185202"/>
    <lineage>
        <taxon>Eukaryota</taxon>
        <taxon>Viridiplantae</taxon>
        <taxon>Streptophyta</taxon>
        <taxon>Embryophyta</taxon>
        <taxon>Tracheophyta</taxon>
        <taxon>Spermatophyta</taxon>
        <taxon>Magnoliopsida</taxon>
        <taxon>eudicotyledons</taxon>
        <taxon>Gunneridae</taxon>
        <taxon>Pentapetalae</taxon>
        <taxon>asterids</taxon>
        <taxon>campanulids</taxon>
        <taxon>Asterales</taxon>
        <taxon>Asteraceae</taxon>
        <taxon>Asteroideae</taxon>
        <taxon>Heliantheae alliance</taxon>
        <taxon>Millerieae</taxon>
        <taxon>Smallanthus</taxon>
    </lineage>
</organism>
<gene>
    <name evidence="1" type="ORF">L1987_25523</name>
</gene>
<evidence type="ECO:0000313" key="1">
    <source>
        <dbReference type="EMBL" id="KAI3809546.1"/>
    </source>
</evidence>